<accession>A0ABW4JFY0</accession>
<evidence type="ECO:0000256" key="4">
    <source>
        <dbReference type="PROSITE-ProRule" id="PRU00335"/>
    </source>
</evidence>
<dbReference type="EMBL" id="JBHUCX010000021">
    <property type="protein sequence ID" value="MFD1674779.1"/>
    <property type="molecule type" value="Genomic_DNA"/>
</dbReference>
<feature type="domain" description="HTH tetR-type" evidence="5">
    <location>
        <begin position="12"/>
        <end position="72"/>
    </location>
</feature>
<organism evidence="6 7">
    <name type="scientific">Alicyclobacillus fodiniaquatilis</name>
    <dbReference type="NCBI Taxonomy" id="1661150"/>
    <lineage>
        <taxon>Bacteria</taxon>
        <taxon>Bacillati</taxon>
        <taxon>Bacillota</taxon>
        <taxon>Bacilli</taxon>
        <taxon>Bacillales</taxon>
        <taxon>Alicyclobacillaceae</taxon>
        <taxon>Alicyclobacillus</taxon>
    </lineage>
</organism>
<evidence type="ECO:0000259" key="5">
    <source>
        <dbReference type="PROSITE" id="PS50977"/>
    </source>
</evidence>
<proteinExistence type="predicted"/>
<dbReference type="PANTHER" id="PTHR30055:SF234">
    <property type="entry name" value="HTH-TYPE TRANSCRIPTIONAL REGULATOR BETI"/>
    <property type="match status" value="1"/>
</dbReference>
<dbReference type="PANTHER" id="PTHR30055">
    <property type="entry name" value="HTH-TYPE TRANSCRIPTIONAL REGULATOR RUTR"/>
    <property type="match status" value="1"/>
</dbReference>
<reference evidence="7" key="1">
    <citation type="journal article" date="2019" name="Int. J. Syst. Evol. Microbiol.">
        <title>The Global Catalogue of Microorganisms (GCM) 10K type strain sequencing project: providing services to taxonomists for standard genome sequencing and annotation.</title>
        <authorList>
            <consortium name="The Broad Institute Genomics Platform"/>
            <consortium name="The Broad Institute Genome Sequencing Center for Infectious Disease"/>
            <person name="Wu L."/>
            <person name="Ma J."/>
        </authorList>
    </citation>
    <scope>NUCLEOTIDE SEQUENCE [LARGE SCALE GENOMIC DNA]</scope>
    <source>
        <strain evidence="7">CGMCC 1.12286</strain>
    </source>
</reference>
<evidence type="ECO:0000256" key="2">
    <source>
        <dbReference type="ARBA" id="ARBA00023125"/>
    </source>
</evidence>
<gene>
    <name evidence="6" type="ORF">ACFSB2_08715</name>
</gene>
<feature type="DNA-binding region" description="H-T-H motif" evidence="4">
    <location>
        <begin position="35"/>
        <end position="54"/>
    </location>
</feature>
<dbReference type="InterPro" id="IPR050109">
    <property type="entry name" value="HTH-type_TetR-like_transc_reg"/>
</dbReference>
<dbReference type="InterPro" id="IPR001647">
    <property type="entry name" value="HTH_TetR"/>
</dbReference>
<evidence type="ECO:0000313" key="7">
    <source>
        <dbReference type="Proteomes" id="UP001597079"/>
    </source>
</evidence>
<dbReference type="InterPro" id="IPR009057">
    <property type="entry name" value="Homeodomain-like_sf"/>
</dbReference>
<dbReference type="RefSeq" id="WP_377942651.1">
    <property type="nucleotide sequence ID" value="NZ_JBHUCX010000021.1"/>
</dbReference>
<dbReference type="Pfam" id="PF00440">
    <property type="entry name" value="TetR_N"/>
    <property type="match status" value="1"/>
</dbReference>
<name>A0ABW4JFY0_9BACL</name>
<sequence>MKMTGEIQTTRGRPPRLSRELIVAAALQRNLESLTMRELADYLGVSHGALYRWVESRDELLHLISETLVERVLSVGVLDGTDWRKRIYRLAWAMYNEFRQVRGFATLMVRPHRHNAQAFTRFRDAIIDAFEHSGVNSSMAEQSWYIFIISVMGWISMEESGPDLGGTGARFDVFLGTLIKGLPASEPEEYV</sequence>
<keyword evidence="3" id="KW-0804">Transcription</keyword>
<dbReference type="Proteomes" id="UP001597079">
    <property type="component" value="Unassembled WGS sequence"/>
</dbReference>
<dbReference type="SUPFAM" id="SSF48498">
    <property type="entry name" value="Tetracyclin repressor-like, C-terminal domain"/>
    <property type="match status" value="1"/>
</dbReference>
<evidence type="ECO:0000313" key="6">
    <source>
        <dbReference type="EMBL" id="MFD1674779.1"/>
    </source>
</evidence>
<evidence type="ECO:0000256" key="1">
    <source>
        <dbReference type="ARBA" id="ARBA00023015"/>
    </source>
</evidence>
<dbReference type="PROSITE" id="PS50977">
    <property type="entry name" value="HTH_TETR_2"/>
    <property type="match status" value="1"/>
</dbReference>
<keyword evidence="1" id="KW-0805">Transcription regulation</keyword>
<dbReference type="Gene3D" id="1.10.357.10">
    <property type="entry name" value="Tetracycline Repressor, domain 2"/>
    <property type="match status" value="1"/>
</dbReference>
<keyword evidence="7" id="KW-1185">Reference proteome</keyword>
<dbReference type="SUPFAM" id="SSF46689">
    <property type="entry name" value="Homeodomain-like"/>
    <property type="match status" value="1"/>
</dbReference>
<evidence type="ECO:0000256" key="3">
    <source>
        <dbReference type="ARBA" id="ARBA00023163"/>
    </source>
</evidence>
<dbReference type="InterPro" id="IPR036271">
    <property type="entry name" value="Tet_transcr_reg_TetR-rel_C_sf"/>
</dbReference>
<comment type="caution">
    <text evidence="6">The sequence shown here is derived from an EMBL/GenBank/DDBJ whole genome shotgun (WGS) entry which is preliminary data.</text>
</comment>
<keyword evidence="2 4" id="KW-0238">DNA-binding</keyword>
<protein>
    <submittedName>
        <fullName evidence="6">TetR/AcrR family transcriptional regulator</fullName>
    </submittedName>
</protein>